<keyword evidence="3" id="KW-1185">Reference proteome</keyword>
<feature type="transmembrane region" description="Helical" evidence="1">
    <location>
        <begin position="165"/>
        <end position="184"/>
    </location>
</feature>
<reference evidence="2 3" key="1">
    <citation type="submission" date="2016-07" db="EMBL/GenBank/DDBJ databases">
        <title>Genomic analysis of zinc-resistant bacterium Mucilaginibacter pedocola TBZ30.</title>
        <authorList>
            <person name="Huang J."/>
            <person name="Tang J."/>
        </authorList>
    </citation>
    <scope>NUCLEOTIDE SEQUENCE [LARGE SCALE GENOMIC DNA]</scope>
    <source>
        <strain evidence="2 3">TBZ30</strain>
    </source>
</reference>
<feature type="transmembrane region" description="Helical" evidence="1">
    <location>
        <begin position="118"/>
        <end position="145"/>
    </location>
</feature>
<feature type="transmembrane region" description="Helical" evidence="1">
    <location>
        <begin position="48"/>
        <end position="73"/>
    </location>
</feature>
<dbReference type="OrthoDB" id="1357554at2"/>
<dbReference type="EMBL" id="MBTF01000004">
    <property type="protein sequence ID" value="OOQ60822.1"/>
    <property type="molecule type" value="Genomic_DNA"/>
</dbReference>
<protein>
    <submittedName>
        <fullName evidence="2">Uncharacterized protein</fullName>
    </submittedName>
</protein>
<organism evidence="2 3">
    <name type="scientific">Mucilaginibacter pedocola</name>
    <dbReference type="NCBI Taxonomy" id="1792845"/>
    <lineage>
        <taxon>Bacteria</taxon>
        <taxon>Pseudomonadati</taxon>
        <taxon>Bacteroidota</taxon>
        <taxon>Sphingobacteriia</taxon>
        <taxon>Sphingobacteriales</taxon>
        <taxon>Sphingobacteriaceae</taxon>
        <taxon>Mucilaginibacter</taxon>
    </lineage>
</organism>
<name>A0A1S9PIQ2_9SPHI</name>
<gene>
    <name evidence="2" type="ORF">BC343_22910</name>
</gene>
<dbReference type="STRING" id="1792845.BC343_22910"/>
<dbReference type="RefSeq" id="WP_078347141.1">
    <property type="nucleotide sequence ID" value="NZ_MBTF01000004.1"/>
</dbReference>
<proteinExistence type="predicted"/>
<keyword evidence="1" id="KW-0472">Membrane</keyword>
<dbReference type="AlphaFoldDB" id="A0A1S9PIQ2"/>
<feature type="transmembrane region" description="Helical" evidence="1">
    <location>
        <begin position="12"/>
        <end position="36"/>
    </location>
</feature>
<dbReference type="Proteomes" id="UP000189739">
    <property type="component" value="Unassembled WGS sequence"/>
</dbReference>
<feature type="transmembrane region" description="Helical" evidence="1">
    <location>
        <begin position="93"/>
        <end position="111"/>
    </location>
</feature>
<accession>A0A1S9PIQ2</accession>
<evidence type="ECO:0000256" key="1">
    <source>
        <dbReference type="SAM" id="Phobius"/>
    </source>
</evidence>
<keyword evidence="1" id="KW-1133">Transmembrane helix</keyword>
<evidence type="ECO:0000313" key="2">
    <source>
        <dbReference type="EMBL" id="OOQ60822.1"/>
    </source>
</evidence>
<comment type="caution">
    <text evidence="2">The sequence shown here is derived from an EMBL/GenBank/DDBJ whole genome shotgun (WGS) entry which is preliminary data.</text>
</comment>
<keyword evidence="1" id="KW-0812">Transmembrane</keyword>
<evidence type="ECO:0000313" key="3">
    <source>
        <dbReference type="Proteomes" id="UP000189739"/>
    </source>
</evidence>
<sequence>MSQFENIYPFLNLFNLVFIKGSFISLLLIIIYRLVCKKKFHAQIPVTIFKWLLIINSCLSPVFYIAEFAYAWYGGVEYQQYAFSERMTGPYAGFYWFMLIAHFLLPFILLVPKLGGNIYCVLVIAVFVNTGWLMESLVIHTNIMYRDGVSSGQPYLPFRSELWTIGYGLLWGVVSILITHYVNIRSRIAMSANR</sequence>